<proteinExistence type="inferred from homology"/>
<sequence>MIFINIFQIKGEKMMIIKLLMILLLIVPYLVANEKNITLLDLTEQLSTQNNINVYIDENIKSKEVSLFVPEYISNNEFLYLYRESVKKLGYEVTSFNNTYYLTKIPLDDVYSYFFDLKTNSFEAVSKYLTFKNIQYQYIDTTNVIIFFCKQQDYAALYKDILKIDSQKKQVTLKFTIIEINQDDLKEQGFEFSTTYQSADDTYKNVLNTFVLPFQSTSPIFMRSTFYSALKLFNEFKFFKIIQNPYILVQDNKDFNFSAVNNIPYQTSTTVTQATNTSEQVSIEYKDVGLKINGKTSIYDDYVNLDLDLIIEDILSTTNNIPTTYKRQLKSNTNLKYGEVLILSGINQTKINKTDFSIPFISNIPYLGELFKYKSESEVKSNISIAIEVIR</sequence>
<evidence type="ECO:0000256" key="3">
    <source>
        <dbReference type="ARBA" id="ARBA00023136"/>
    </source>
</evidence>
<dbReference type="InterPro" id="IPR004846">
    <property type="entry name" value="T2SS/T3SS_dom"/>
</dbReference>
<dbReference type="GO" id="GO:0015627">
    <property type="term" value="C:type II protein secretion system complex"/>
    <property type="evidence" value="ECO:0007669"/>
    <property type="project" value="TreeGrafter"/>
</dbReference>
<evidence type="ECO:0000259" key="5">
    <source>
        <dbReference type="Pfam" id="PF00263"/>
    </source>
</evidence>
<protein>
    <recommendedName>
        <fullName evidence="5">Type II/III secretion system secretin-like domain-containing protein</fullName>
    </recommendedName>
</protein>
<evidence type="ECO:0000256" key="1">
    <source>
        <dbReference type="ARBA" id="ARBA00004370"/>
    </source>
</evidence>
<evidence type="ECO:0000313" key="6">
    <source>
        <dbReference type="EMBL" id="QFR43621.1"/>
    </source>
</evidence>
<dbReference type="EMBL" id="CP041166">
    <property type="protein sequence ID" value="QFR43621.1"/>
    <property type="molecule type" value="Genomic_DNA"/>
</dbReference>
<keyword evidence="3" id="KW-0472">Membrane</keyword>
<organism evidence="6 7">
    <name type="scientific">Sulfurimonas xiamenensis</name>
    <dbReference type="NCBI Taxonomy" id="2590021"/>
    <lineage>
        <taxon>Bacteria</taxon>
        <taxon>Pseudomonadati</taxon>
        <taxon>Campylobacterota</taxon>
        <taxon>Epsilonproteobacteria</taxon>
        <taxon>Campylobacterales</taxon>
        <taxon>Sulfurimonadaceae</taxon>
        <taxon>Sulfurimonas</taxon>
    </lineage>
</organism>
<comment type="subcellular location">
    <subcellularLocation>
        <location evidence="1">Membrane</location>
    </subcellularLocation>
</comment>
<accession>A0AAJ4A483</accession>
<dbReference type="InterPro" id="IPR050810">
    <property type="entry name" value="Bact_Secretion_Sys_Channel"/>
</dbReference>
<feature type="domain" description="Type II/III secretion system secretin-like" evidence="5">
    <location>
        <begin position="239"/>
        <end position="388"/>
    </location>
</feature>
<dbReference type="KEGG" id="suln:FJR47_06735"/>
<evidence type="ECO:0000256" key="2">
    <source>
        <dbReference type="ARBA" id="ARBA00022729"/>
    </source>
</evidence>
<comment type="similarity">
    <text evidence="4">Belongs to the bacterial secretin family.</text>
</comment>
<dbReference type="PRINTS" id="PR00811">
    <property type="entry name" value="BCTERIALGSPD"/>
</dbReference>
<dbReference type="PANTHER" id="PTHR30332">
    <property type="entry name" value="PROBABLE GENERAL SECRETION PATHWAY PROTEIN D"/>
    <property type="match status" value="1"/>
</dbReference>
<keyword evidence="2" id="KW-0732">Signal</keyword>
<dbReference type="Proteomes" id="UP000326061">
    <property type="component" value="Chromosome"/>
</dbReference>
<reference evidence="7" key="1">
    <citation type="submission" date="2019-06" db="EMBL/GenBank/DDBJ databases">
        <title>Sulfurimonas gotlandica sp. nov., a chemoautotrophic and psychrotolerant epsilonproteobacterium isolated from a pelagic redoxcline, and an emended description of the genus Sulfurimonas.</title>
        <authorList>
            <person name="Wang S."/>
            <person name="Jiang L."/>
            <person name="Shao Z."/>
        </authorList>
    </citation>
    <scope>NUCLEOTIDE SEQUENCE [LARGE SCALE GENOMIC DNA]</scope>
    <source>
        <strain evidence="7">1-1N</strain>
    </source>
</reference>
<dbReference type="Pfam" id="PF00263">
    <property type="entry name" value="Secretin"/>
    <property type="match status" value="1"/>
</dbReference>
<evidence type="ECO:0000256" key="4">
    <source>
        <dbReference type="RuleBase" id="RU004003"/>
    </source>
</evidence>
<evidence type="ECO:0000313" key="7">
    <source>
        <dbReference type="Proteomes" id="UP000326061"/>
    </source>
</evidence>
<dbReference type="AlphaFoldDB" id="A0AAJ4A483"/>
<keyword evidence="7" id="KW-1185">Reference proteome</keyword>
<dbReference type="PANTHER" id="PTHR30332:SF24">
    <property type="entry name" value="SECRETIN GSPD-RELATED"/>
    <property type="match status" value="1"/>
</dbReference>
<dbReference type="InterPro" id="IPR001775">
    <property type="entry name" value="GspD/PilQ"/>
</dbReference>
<dbReference type="GO" id="GO:0009306">
    <property type="term" value="P:protein secretion"/>
    <property type="evidence" value="ECO:0007669"/>
    <property type="project" value="InterPro"/>
</dbReference>
<gene>
    <name evidence="6" type="ORF">FJR47_06735</name>
</gene>
<name>A0AAJ4A483_9BACT</name>